<evidence type="ECO:0000256" key="2">
    <source>
        <dbReference type="ARBA" id="ARBA00023043"/>
    </source>
</evidence>
<dbReference type="PANTHER" id="PTHR24189">
    <property type="entry name" value="MYOTROPHIN"/>
    <property type="match status" value="1"/>
</dbReference>
<dbReference type="AlphaFoldDB" id="A0A8H3G1S8"/>
<dbReference type="SUPFAM" id="SSF48403">
    <property type="entry name" value="Ankyrin repeat"/>
    <property type="match status" value="1"/>
</dbReference>
<dbReference type="Gene3D" id="1.25.40.20">
    <property type="entry name" value="Ankyrin repeat-containing domain"/>
    <property type="match status" value="1"/>
</dbReference>
<dbReference type="InterPro" id="IPR002110">
    <property type="entry name" value="Ankyrin_rpt"/>
</dbReference>
<reference evidence="5" key="1">
    <citation type="submission" date="2021-03" db="EMBL/GenBank/DDBJ databases">
        <authorList>
            <person name="Tagirdzhanova G."/>
        </authorList>
    </citation>
    <scope>NUCLEOTIDE SEQUENCE</scope>
</reference>
<feature type="repeat" description="ANK" evidence="3">
    <location>
        <begin position="770"/>
        <end position="802"/>
    </location>
</feature>
<dbReference type="PROSITE" id="PS50297">
    <property type="entry name" value="ANK_REP_REGION"/>
    <property type="match status" value="1"/>
</dbReference>
<organism evidence="5 6">
    <name type="scientific">Alectoria fallacina</name>
    <dbReference type="NCBI Taxonomy" id="1903189"/>
    <lineage>
        <taxon>Eukaryota</taxon>
        <taxon>Fungi</taxon>
        <taxon>Dikarya</taxon>
        <taxon>Ascomycota</taxon>
        <taxon>Pezizomycotina</taxon>
        <taxon>Lecanoromycetes</taxon>
        <taxon>OSLEUM clade</taxon>
        <taxon>Lecanoromycetidae</taxon>
        <taxon>Lecanorales</taxon>
        <taxon>Lecanorineae</taxon>
        <taxon>Parmeliaceae</taxon>
        <taxon>Alectoria</taxon>
    </lineage>
</organism>
<dbReference type="EMBL" id="CAJPDR010000349">
    <property type="protein sequence ID" value="CAF9933209.1"/>
    <property type="molecule type" value="Genomic_DNA"/>
</dbReference>
<name>A0A8H3G1S8_9LECA</name>
<dbReference type="InterPro" id="IPR036770">
    <property type="entry name" value="Ankyrin_rpt-contain_sf"/>
</dbReference>
<sequence length="883" mass="99582">MEVAVTFVGFAASLVTLIAVVGDSAQTVHALWSNFRDSPTYLKQLSHTIAENEALLKDMQAVSEAYERVGIPESLLSRWKSTSASVYDDFRELNMEMSRILECTKGSEVTKRHLRRRVRHFFSEKVLESRCQQLSTHKADMSYIHLLMHSSYTIQIGEKLQSFGHMIETSQQENSLKLEGLQDTLKTTQTELVQAVQSELGRFTNPGAIEQAFHMVTDQSIATRCPSRAGVNSSESPLHCSDVLNSRNPCHHRSSGLVHAVEWHSHKYRFAIGTLHVEHVESVDVEINEGADASVQLVPCRSKKVRFIFEPPPWFSSLIMKIDVAMQIAQHGCTPSITWGHVPNRRDLEPLVDELHQISNLTLDRKLLAIAGIGELDYVFETHLSKDAFHSLEENRFLTKIIIRIEGIQNNEARNGEQSRIDLRQPLSRASVMDSDESLLDRPRGFLSETQRAIMLSSNLIDAGAQLPASIDFASILMSDHGLWYLQNICPTFDITEIGNLSPPNQWIFACLVRTVSACHESVCRQLQGFPIKALQFYMSAKRLADEINSSQEFFRHRFLLSLSVGGSRSMLEALLFHGLSMGDLSTYYFEKATERGRINIAHLLLSYGASLSLETSTRLLEHMKPDLEMFIRDSSKSEAFCHFLERALESSGPLQDLDGEHAIFESLVLIFQWAVLLSDLQHINYGRLSSKDYIYDKVVRLLLEAGLFRDSKLPARYWSFGHCIDESPLTLAIRGCNKHAIRLLIENGYDVDELCHFKSLPIDHYCMENKGTPLTYAIWLGFIEAVTLLLEAGADVTIKGAQGQTAPELSKKCLQLPVAKTSIGGAKDTSLEDCEHDADSRQRIFTMVCTSLKTTHGMEFEYFVNEVQRHAYWGTCLRFAGL</sequence>
<dbReference type="Pfam" id="PF12796">
    <property type="entry name" value="Ank_2"/>
    <property type="match status" value="1"/>
</dbReference>
<evidence type="ECO:0000313" key="5">
    <source>
        <dbReference type="EMBL" id="CAF9933209.1"/>
    </source>
</evidence>
<evidence type="ECO:0000313" key="6">
    <source>
        <dbReference type="Proteomes" id="UP000664203"/>
    </source>
</evidence>
<evidence type="ECO:0000256" key="3">
    <source>
        <dbReference type="PROSITE-ProRule" id="PRU00023"/>
    </source>
</evidence>
<keyword evidence="1" id="KW-0677">Repeat</keyword>
<keyword evidence="4" id="KW-0732">Signal</keyword>
<gene>
    <name evidence="5" type="ORF">ALECFALPRED_005505</name>
</gene>
<dbReference type="PANTHER" id="PTHR24189:SF50">
    <property type="entry name" value="ANKYRIN REPEAT AND SOCS BOX PROTEIN 2"/>
    <property type="match status" value="1"/>
</dbReference>
<comment type="caution">
    <text evidence="5">The sequence shown here is derived from an EMBL/GenBank/DDBJ whole genome shotgun (WGS) entry which is preliminary data.</text>
</comment>
<dbReference type="OrthoDB" id="194358at2759"/>
<dbReference type="Proteomes" id="UP000664203">
    <property type="component" value="Unassembled WGS sequence"/>
</dbReference>
<dbReference type="InterPro" id="IPR050745">
    <property type="entry name" value="Multifunctional_regulatory"/>
</dbReference>
<proteinExistence type="predicted"/>
<accession>A0A8H3G1S8</accession>
<feature type="signal peptide" evidence="4">
    <location>
        <begin position="1"/>
        <end position="30"/>
    </location>
</feature>
<feature type="chain" id="PRO_5034978444" evidence="4">
    <location>
        <begin position="31"/>
        <end position="883"/>
    </location>
</feature>
<dbReference type="PROSITE" id="PS50088">
    <property type="entry name" value="ANK_REPEAT"/>
    <property type="match status" value="1"/>
</dbReference>
<keyword evidence="6" id="KW-1185">Reference proteome</keyword>
<dbReference type="SMART" id="SM00248">
    <property type="entry name" value="ANK"/>
    <property type="match status" value="3"/>
</dbReference>
<protein>
    <submittedName>
        <fullName evidence="5">Uncharacterized protein</fullName>
    </submittedName>
</protein>
<keyword evidence="2 3" id="KW-0040">ANK repeat</keyword>
<evidence type="ECO:0000256" key="1">
    <source>
        <dbReference type="ARBA" id="ARBA00022737"/>
    </source>
</evidence>
<evidence type="ECO:0000256" key="4">
    <source>
        <dbReference type="SAM" id="SignalP"/>
    </source>
</evidence>